<evidence type="ECO:0000313" key="11">
    <source>
        <dbReference type="Proteomes" id="UP000192536"/>
    </source>
</evidence>
<dbReference type="Proteomes" id="UP000192536">
    <property type="component" value="Unassembled WGS sequence"/>
</dbReference>
<dbReference type="PANTHER" id="PTHR43213:SF10">
    <property type="entry name" value="7-METHYL-GTP PYROPHOSPHATASE"/>
    <property type="match status" value="1"/>
</dbReference>
<accession>A0A1X0WG81</accession>
<organism evidence="10 11">
    <name type="scientific">Rouxiella badensis</name>
    <dbReference type="NCBI Taxonomy" id="1646377"/>
    <lineage>
        <taxon>Bacteria</taxon>
        <taxon>Pseudomonadati</taxon>
        <taxon>Pseudomonadota</taxon>
        <taxon>Gammaproteobacteria</taxon>
        <taxon>Enterobacterales</taxon>
        <taxon>Yersiniaceae</taxon>
        <taxon>Rouxiella</taxon>
    </lineage>
</organism>
<dbReference type="AlphaFoldDB" id="A0A1X0WG81"/>
<evidence type="ECO:0000256" key="1">
    <source>
        <dbReference type="ARBA" id="ARBA00004496"/>
    </source>
</evidence>
<keyword evidence="2 9" id="KW-0963">Cytoplasm</keyword>
<reference evidence="10 11" key="1">
    <citation type="journal article" date="2017" name="Int. J. Syst. Evol. Microbiol.">
        <title>Rouxiella badensis sp. nov. and Rouxiella silvae sp. nov. isolated from peat bog soil in Germany and emendation of the genus description.</title>
        <authorList>
            <person name="Le Fleche-Mateos A."/>
            <person name="Kugler J.H."/>
            <person name="Hansen S.H."/>
            <person name="Syldatk C."/>
            <person name="Hausmann R."/>
            <person name="Lomprez F."/>
            <person name="Vandenbogaert M."/>
            <person name="Manuguerra J.C."/>
            <person name="Grimont P.A."/>
        </authorList>
    </citation>
    <scope>NUCLEOTIDE SEQUENCE [LARGE SCALE GENOMIC DNA]</scope>
    <source>
        <strain evidence="10 11">DSM 100043</strain>
    </source>
</reference>
<keyword evidence="4 9" id="KW-0546">Nucleotide metabolism</keyword>
<name>A0A1X0WG81_9GAMM</name>
<dbReference type="HAMAP" id="MF_00528">
    <property type="entry name" value="Maf"/>
    <property type="match status" value="1"/>
</dbReference>
<dbReference type="FunFam" id="3.90.950.10:FF:000005">
    <property type="entry name" value="7-methyl-GTP pyrophosphatase"/>
    <property type="match status" value="1"/>
</dbReference>
<comment type="caution">
    <text evidence="10">The sequence shown here is derived from an EMBL/GenBank/DDBJ whole genome shotgun (WGS) entry which is preliminary data.</text>
</comment>
<comment type="similarity">
    <text evidence="7 9">Belongs to the Maf family. YceF subfamily.</text>
</comment>
<dbReference type="Gene3D" id="3.90.950.10">
    <property type="match status" value="1"/>
</dbReference>
<dbReference type="Pfam" id="PF02545">
    <property type="entry name" value="Maf"/>
    <property type="match status" value="1"/>
</dbReference>
<dbReference type="STRING" id="1646377.BS640_09080"/>
<dbReference type="NCBIfam" id="TIGR00172">
    <property type="entry name" value="maf"/>
    <property type="match status" value="1"/>
</dbReference>
<evidence type="ECO:0000256" key="8">
    <source>
        <dbReference type="ARBA" id="ARBA00068163"/>
    </source>
</evidence>
<protein>
    <recommendedName>
        <fullName evidence="8 9">7-methyl-GTP pyrophosphatase</fullName>
        <shortName evidence="9">m(7)GTP pyrophosphatase</shortName>
        <ecNumber evidence="9">3.6.1.-</ecNumber>
    </recommendedName>
</protein>
<dbReference type="SUPFAM" id="SSF52972">
    <property type="entry name" value="ITPase-like"/>
    <property type="match status" value="1"/>
</dbReference>
<evidence type="ECO:0000256" key="4">
    <source>
        <dbReference type="ARBA" id="ARBA00023080"/>
    </source>
</evidence>
<comment type="catalytic activity">
    <reaction evidence="5 9">
        <text>N(7)-methyl-GTP + H2O = N(7)-methyl-GMP + diphosphate + H(+)</text>
        <dbReference type="Rhea" id="RHEA:58744"/>
        <dbReference type="ChEBI" id="CHEBI:15377"/>
        <dbReference type="ChEBI" id="CHEBI:15378"/>
        <dbReference type="ChEBI" id="CHEBI:33019"/>
        <dbReference type="ChEBI" id="CHEBI:58285"/>
        <dbReference type="ChEBI" id="CHEBI:87133"/>
    </reaction>
</comment>
<feature type="site" description="Important for substrate specificity" evidence="9">
    <location>
        <position position="172"/>
    </location>
</feature>
<evidence type="ECO:0000256" key="2">
    <source>
        <dbReference type="ARBA" id="ARBA00022490"/>
    </source>
</evidence>
<feature type="active site" description="Proton acceptor" evidence="9">
    <location>
        <position position="87"/>
    </location>
</feature>
<dbReference type="PANTHER" id="PTHR43213">
    <property type="entry name" value="BIFUNCTIONAL DTTP/UTP PYROPHOSPHATASE/METHYLTRANSFERASE PROTEIN-RELATED"/>
    <property type="match status" value="1"/>
</dbReference>
<dbReference type="CDD" id="cd00555">
    <property type="entry name" value="Maf"/>
    <property type="match status" value="1"/>
</dbReference>
<comment type="caution">
    <text evidence="9">Lacks conserved residue(s) required for the propagation of feature annotation.</text>
</comment>
<feature type="site" description="Important for substrate specificity" evidence="9">
    <location>
        <position position="30"/>
    </location>
</feature>
<comment type="subcellular location">
    <subcellularLocation>
        <location evidence="1 9">Cytoplasm</location>
    </subcellularLocation>
</comment>
<dbReference type="GO" id="GO:0009117">
    <property type="term" value="P:nucleotide metabolic process"/>
    <property type="evidence" value="ECO:0007669"/>
    <property type="project" value="UniProtKB-KW"/>
</dbReference>
<keyword evidence="3 9" id="KW-0378">Hydrolase</keyword>
<sequence length="214" mass="23521">MCDSITLCFVKKIMQTMPQKRILLASTSAYRRAILEKTTLKFDWAAPNIDETPLAGESAVSLVMRLSEQKARALAEKHPGYLIIGSDQVCVIEETILGKPHNFDNACRQLSMASGKKVRFYTGLSLVDADSGQAQTLCETFDVHFRALSEQEIAGYVQLEQPYDCAGSFKCEGLGISLFDKLDGRDPNTLIGLPLITLLALLRDHGINPLTPTA</sequence>
<dbReference type="InterPro" id="IPR029001">
    <property type="entry name" value="ITPase-like_fam"/>
</dbReference>
<dbReference type="EC" id="3.6.1.-" evidence="9"/>
<evidence type="ECO:0000256" key="9">
    <source>
        <dbReference type="HAMAP-Rule" id="MF_00528"/>
    </source>
</evidence>
<feature type="site" description="Important for substrate specificity" evidence="9">
    <location>
        <position position="88"/>
    </location>
</feature>
<dbReference type="EMBL" id="MRWE01000012">
    <property type="protein sequence ID" value="ORJ25797.1"/>
    <property type="molecule type" value="Genomic_DNA"/>
</dbReference>
<gene>
    <name evidence="10" type="ORF">BS640_09080</name>
</gene>
<evidence type="ECO:0000313" key="10">
    <source>
        <dbReference type="EMBL" id="ORJ25797.1"/>
    </source>
</evidence>
<proteinExistence type="inferred from homology"/>
<dbReference type="InterPro" id="IPR003697">
    <property type="entry name" value="Maf-like"/>
</dbReference>
<evidence type="ECO:0000256" key="7">
    <source>
        <dbReference type="ARBA" id="ARBA00060749"/>
    </source>
</evidence>
<dbReference type="GO" id="GO:0005737">
    <property type="term" value="C:cytoplasm"/>
    <property type="evidence" value="ECO:0007669"/>
    <property type="project" value="UniProtKB-SubCell"/>
</dbReference>
<dbReference type="PIRSF" id="PIRSF006305">
    <property type="entry name" value="Maf"/>
    <property type="match status" value="1"/>
</dbReference>
<comment type="cofactor">
    <cofactor evidence="9">
        <name>a divalent metal cation</name>
        <dbReference type="ChEBI" id="CHEBI:60240"/>
    </cofactor>
</comment>
<evidence type="ECO:0000256" key="5">
    <source>
        <dbReference type="ARBA" id="ARBA00050213"/>
    </source>
</evidence>
<dbReference type="GO" id="GO:0047429">
    <property type="term" value="F:nucleoside triphosphate diphosphatase activity"/>
    <property type="evidence" value="ECO:0007669"/>
    <property type="project" value="InterPro"/>
</dbReference>
<evidence type="ECO:0000256" key="3">
    <source>
        <dbReference type="ARBA" id="ARBA00022801"/>
    </source>
</evidence>
<evidence type="ECO:0000256" key="6">
    <source>
        <dbReference type="ARBA" id="ARBA00053369"/>
    </source>
</evidence>
<keyword evidence="11" id="KW-1185">Reference proteome</keyword>
<comment type="function">
    <text evidence="6 9">Nucleoside triphosphate pyrophosphatase that hydrolyzes 7-methyl-GTP (m(7)GTP). May have a dual role in cell division arrest and in preventing the incorporation of modified nucleotides into cellular nucleic acids.</text>
</comment>